<dbReference type="EMBL" id="JAUESC010000387">
    <property type="protein sequence ID" value="KAK0575177.1"/>
    <property type="molecule type" value="Genomic_DNA"/>
</dbReference>
<evidence type="ECO:0000313" key="3">
    <source>
        <dbReference type="Proteomes" id="UP001168877"/>
    </source>
</evidence>
<dbReference type="AlphaFoldDB" id="A0AA39RN63"/>
<sequence length="107" mass="12062">MLIRATLKDQDDLVDEFTIRLSLIEEVTLQIDQALRDKDELNIARKGKQKEVLPPPNKKLDKVRQGKSNAIDSKSLHTPKKKIMSGDNERPLSTPKKEHPRGGALAL</sequence>
<keyword evidence="3" id="KW-1185">Reference proteome</keyword>
<reference evidence="2" key="1">
    <citation type="journal article" date="2022" name="Plant J.">
        <title>Strategies of tolerance reflected in two North American maple genomes.</title>
        <authorList>
            <person name="McEvoy S.L."/>
            <person name="Sezen U.U."/>
            <person name="Trouern-Trend A."/>
            <person name="McMahon S.M."/>
            <person name="Schaberg P.G."/>
            <person name="Yang J."/>
            <person name="Wegrzyn J.L."/>
            <person name="Swenson N.G."/>
        </authorList>
    </citation>
    <scope>NUCLEOTIDE SEQUENCE</scope>
    <source>
        <strain evidence="2">NS2018</strain>
    </source>
</reference>
<accession>A0AA39RN63</accession>
<proteinExistence type="predicted"/>
<reference evidence="2" key="2">
    <citation type="submission" date="2023-06" db="EMBL/GenBank/DDBJ databases">
        <authorList>
            <person name="Swenson N.G."/>
            <person name="Wegrzyn J.L."/>
            <person name="Mcevoy S.L."/>
        </authorList>
    </citation>
    <scope>NUCLEOTIDE SEQUENCE</scope>
    <source>
        <strain evidence="2">NS2018</strain>
        <tissue evidence="2">Leaf</tissue>
    </source>
</reference>
<feature type="compositionally biased region" description="Basic and acidic residues" evidence="1">
    <location>
        <begin position="87"/>
        <end position="101"/>
    </location>
</feature>
<evidence type="ECO:0000313" key="2">
    <source>
        <dbReference type="EMBL" id="KAK0575177.1"/>
    </source>
</evidence>
<name>A0AA39RN63_ACESA</name>
<protein>
    <submittedName>
        <fullName evidence="2">Uncharacterized protein</fullName>
    </submittedName>
</protein>
<feature type="region of interest" description="Disordered" evidence="1">
    <location>
        <begin position="43"/>
        <end position="107"/>
    </location>
</feature>
<dbReference type="Proteomes" id="UP001168877">
    <property type="component" value="Unassembled WGS sequence"/>
</dbReference>
<gene>
    <name evidence="2" type="ORF">LWI29_035109</name>
</gene>
<comment type="caution">
    <text evidence="2">The sequence shown here is derived from an EMBL/GenBank/DDBJ whole genome shotgun (WGS) entry which is preliminary data.</text>
</comment>
<evidence type="ECO:0000256" key="1">
    <source>
        <dbReference type="SAM" id="MobiDB-lite"/>
    </source>
</evidence>
<organism evidence="2 3">
    <name type="scientific">Acer saccharum</name>
    <name type="common">Sugar maple</name>
    <dbReference type="NCBI Taxonomy" id="4024"/>
    <lineage>
        <taxon>Eukaryota</taxon>
        <taxon>Viridiplantae</taxon>
        <taxon>Streptophyta</taxon>
        <taxon>Embryophyta</taxon>
        <taxon>Tracheophyta</taxon>
        <taxon>Spermatophyta</taxon>
        <taxon>Magnoliopsida</taxon>
        <taxon>eudicotyledons</taxon>
        <taxon>Gunneridae</taxon>
        <taxon>Pentapetalae</taxon>
        <taxon>rosids</taxon>
        <taxon>malvids</taxon>
        <taxon>Sapindales</taxon>
        <taxon>Sapindaceae</taxon>
        <taxon>Hippocastanoideae</taxon>
        <taxon>Acereae</taxon>
        <taxon>Acer</taxon>
    </lineage>
</organism>